<name>A0ABN9WLK1_9DINO</name>
<proteinExistence type="predicted"/>
<dbReference type="Proteomes" id="UP001189429">
    <property type="component" value="Unassembled WGS sequence"/>
</dbReference>
<sequence>MGQEHGHRRLSAKLLSHNLLDRSAHQDPGRTSIPMKPEAQGVVLADRSAADRELFREARGEGGGGEMGGEGGDETATRHKKGPREATTRLRRCNTPTMQRCGLAIPQRCCAASASALADARDSATAYPLARSLG</sequence>
<evidence type="ECO:0000313" key="3">
    <source>
        <dbReference type="Proteomes" id="UP001189429"/>
    </source>
</evidence>
<dbReference type="EMBL" id="CAUYUJ010018726">
    <property type="protein sequence ID" value="CAK0885880.1"/>
    <property type="molecule type" value="Genomic_DNA"/>
</dbReference>
<evidence type="ECO:0000256" key="1">
    <source>
        <dbReference type="SAM" id="MobiDB-lite"/>
    </source>
</evidence>
<keyword evidence="3" id="KW-1185">Reference proteome</keyword>
<organism evidence="2 3">
    <name type="scientific">Prorocentrum cordatum</name>
    <dbReference type="NCBI Taxonomy" id="2364126"/>
    <lineage>
        <taxon>Eukaryota</taxon>
        <taxon>Sar</taxon>
        <taxon>Alveolata</taxon>
        <taxon>Dinophyceae</taxon>
        <taxon>Prorocentrales</taxon>
        <taxon>Prorocentraceae</taxon>
        <taxon>Prorocentrum</taxon>
    </lineage>
</organism>
<feature type="compositionally biased region" description="Basic and acidic residues" evidence="1">
    <location>
        <begin position="19"/>
        <end position="28"/>
    </location>
</feature>
<evidence type="ECO:0000313" key="2">
    <source>
        <dbReference type="EMBL" id="CAK0885880.1"/>
    </source>
</evidence>
<feature type="region of interest" description="Disordered" evidence="1">
    <location>
        <begin position="1"/>
        <end position="88"/>
    </location>
</feature>
<accession>A0ABN9WLK1</accession>
<protein>
    <submittedName>
        <fullName evidence="2">Uncharacterized protein</fullName>
    </submittedName>
</protein>
<comment type="caution">
    <text evidence="2">The sequence shown here is derived from an EMBL/GenBank/DDBJ whole genome shotgun (WGS) entry which is preliminary data.</text>
</comment>
<feature type="compositionally biased region" description="Basic residues" evidence="1">
    <location>
        <begin position="1"/>
        <end position="11"/>
    </location>
</feature>
<gene>
    <name evidence="2" type="ORF">PCOR1329_LOCUS67373</name>
</gene>
<feature type="compositionally biased region" description="Gly residues" evidence="1">
    <location>
        <begin position="61"/>
        <end position="70"/>
    </location>
</feature>
<reference evidence="2" key="1">
    <citation type="submission" date="2023-10" db="EMBL/GenBank/DDBJ databases">
        <authorList>
            <person name="Chen Y."/>
            <person name="Shah S."/>
            <person name="Dougan E. K."/>
            <person name="Thang M."/>
            <person name="Chan C."/>
        </authorList>
    </citation>
    <scope>NUCLEOTIDE SEQUENCE [LARGE SCALE GENOMIC DNA]</scope>
</reference>
<feature type="compositionally biased region" description="Basic and acidic residues" evidence="1">
    <location>
        <begin position="48"/>
        <end position="60"/>
    </location>
</feature>